<proteinExistence type="predicted"/>
<evidence type="ECO:0000256" key="1">
    <source>
        <dbReference type="SAM" id="MobiDB-lite"/>
    </source>
</evidence>
<feature type="region of interest" description="Disordered" evidence="1">
    <location>
        <begin position="1"/>
        <end position="23"/>
    </location>
</feature>
<organism evidence="2 3">
    <name type="scientific">Hibiscus sabdariffa</name>
    <name type="common">roselle</name>
    <dbReference type="NCBI Taxonomy" id="183260"/>
    <lineage>
        <taxon>Eukaryota</taxon>
        <taxon>Viridiplantae</taxon>
        <taxon>Streptophyta</taxon>
        <taxon>Embryophyta</taxon>
        <taxon>Tracheophyta</taxon>
        <taxon>Spermatophyta</taxon>
        <taxon>Magnoliopsida</taxon>
        <taxon>eudicotyledons</taxon>
        <taxon>Gunneridae</taxon>
        <taxon>Pentapetalae</taxon>
        <taxon>rosids</taxon>
        <taxon>malvids</taxon>
        <taxon>Malvales</taxon>
        <taxon>Malvaceae</taxon>
        <taxon>Malvoideae</taxon>
        <taxon>Hibiscus</taxon>
    </lineage>
</organism>
<evidence type="ECO:0000313" key="2">
    <source>
        <dbReference type="EMBL" id="KAK8486262.1"/>
    </source>
</evidence>
<comment type="caution">
    <text evidence="2">The sequence shown here is derived from an EMBL/GenBank/DDBJ whole genome shotgun (WGS) entry which is preliminary data.</text>
</comment>
<gene>
    <name evidence="2" type="ORF">V6N12_033980</name>
</gene>
<sequence length="101" mass="10609">MATRVTDVPIVEPPGQPDNKVPVLECSNKETPSFTDLTSIDNTQVKEEVVETTEVAGEFTVANTNDEVQTTGTAAATESNHKGLARKDTSVPEYCGSGGGP</sequence>
<evidence type="ECO:0000313" key="3">
    <source>
        <dbReference type="Proteomes" id="UP001472677"/>
    </source>
</evidence>
<accession>A0ABR1ZZY3</accession>
<dbReference type="Proteomes" id="UP001472677">
    <property type="component" value="Unassembled WGS sequence"/>
</dbReference>
<name>A0ABR1ZZY3_9ROSI</name>
<keyword evidence="3" id="KW-1185">Reference proteome</keyword>
<dbReference type="EMBL" id="JBBPBM010001192">
    <property type="protein sequence ID" value="KAK8486262.1"/>
    <property type="molecule type" value="Genomic_DNA"/>
</dbReference>
<feature type="compositionally biased region" description="Basic and acidic residues" evidence="1">
    <location>
        <begin position="79"/>
        <end position="90"/>
    </location>
</feature>
<reference evidence="2 3" key="1">
    <citation type="journal article" date="2024" name="G3 (Bethesda)">
        <title>Genome assembly of Hibiscus sabdariffa L. provides insights into metabolisms of medicinal natural products.</title>
        <authorList>
            <person name="Kim T."/>
        </authorList>
    </citation>
    <scope>NUCLEOTIDE SEQUENCE [LARGE SCALE GENOMIC DNA]</scope>
    <source>
        <strain evidence="2">TK-2024</strain>
        <tissue evidence="2">Old leaves</tissue>
    </source>
</reference>
<feature type="region of interest" description="Disordered" evidence="1">
    <location>
        <begin position="73"/>
        <end position="101"/>
    </location>
</feature>
<protein>
    <submittedName>
        <fullName evidence="2">Uncharacterized protein</fullName>
    </submittedName>
</protein>